<evidence type="ECO:0000256" key="1">
    <source>
        <dbReference type="SAM" id="MobiDB-lite"/>
    </source>
</evidence>
<proteinExistence type="predicted"/>
<dbReference type="InterPro" id="IPR047252">
    <property type="entry name" value="TP53BP1-like"/>
</dbReference>
<keyword evidence="4" id="KW-1185">Reference proteome</keyword>
<dbReference type="GO" id="GO:0000077">
    <property type="term" value="P:DNA damage checkpoint signaling"/>
    <property type="evidence" value="ECO:0007669"/>
    <property type="project" value="TreeGrafter"/>
</dbReference>
<dbReference type="PANTHER" id="PTHR15321">
    <property type="entry name" value="TUMOR SUPPRESSOR P53-BINDING PROTEIN 1"/>
    <property type="match status" value="1"/>
</dbReference>
<feature type="region of interest" description="Disordered" evidence="1">
    <location>
        <begin position="313"/>
        <end position="397"/>
    </location>
</feature>
<dbReference type="EMBL" id="JAMSHJ010000005">
    <property type="protein sequence ID" value="KAI5410948.1"/>
    <property type="molecule type" value="Genomic_DNA"/>
</dbReference>
<dbReference type="SMART" id="SM00292">
    <property type="entry name" value="BRCT"/>
    <property type="match status" value="2"/>
</dbReference>
<dbReference type="PANTHER" id="PTHR15321:SF3">
    <property type="entry name" value="TP53-BINDING PROTEIN 1"/>
    <property type="match status" value="1"/>
</dbReference>
<evidence type="ECO:0000313" key="4">
    <source>
        <dbReference type="Proteomes" id="UP001058974"/>
    </source>
</evidence>
<feature type="compositionally biased region" description="Basic and acidic residues" evidence="1">
    <location>
        <begin position="381"/>
        <end position="397"/>
    </location>
</feature>
<feature type="domain" description="BRCT" evidence="2">
    <location>
        <begin position="1085"/>
        <end position="1179"/>
    </location>
</feature>
<dbReference type="InterPro" id="IPR036420">
    <property type="entry name" value="BRCT_dom_sf"/>
</dbReference>
<dbReference type="GO" id="GO:0045944">
    <property type="term" value="P:positive regulation of transcription by RNA polymerase II"/>
    <property type="evidence" value="ECO:0007669"/>
    <property type="project" value="TreeGrafter"/>
</dbReference>
<feature type="domain" description="BRCT" evidence="2">
    <location>
        <begin position="961"/>
        <end position="1065"/>
    </location>
</feature>
<organism evidence="3 4">
    <name type="scientific">Pisum sativum</name>
    <name type="common">Garden pea</name>
    <name type="synonym">Lathyrus oleraceus</name>
    <dbReference type="NCBI Taxonomy" id="3888"/>
    <lineage>
        <taxon>Eukaryota</taxon>
        <taxon>Viridiplantae</taxon>
        <taxon>Streptophyta</taxon>
        <taxon>Embryophyta</taxon>
        <taxon>Tracheophyta</taxon>
        <taxon>Spermatophyta</taxon>
        <taxon>Magnoliopsida</taxon>
        <taxon>eudicotyledons</taxon>
        <taxon>Gunneridae</taxon>
        <taxon>Pentapetalae</taxon>
        <taxon>rosids</taxon>
        <taxon>fabids</taxon>
        <taxon>Fabales</taxon>
        <taxon>Fabaceae</taxon>
        <taxon>Papilionoideae</taxon>
        <taxon>50 kb inversion clade</taxon>
        <taxon>NPAAA clade</taxon>
        <taxon>Hologalegina</taxon>
        <taxon>IRL clade</taxon>
        <taxon>Fabeae</taxon>
        <taxon>Lathyrus</taxon>
    </lineage>
</organism>
<gene>
    <name evidence="3" type="ORF">KIW84_056190</name>
</gene>
<feature type="compositionally biased region" description="Acidic residues" evidence="1">
    <location>
        <begin position="314"/>
        <end position="334"/>
    </location>
</feature>
<dbReference type="GO" id="GO:0005634">
    <property type="term" value="C:nucleus"/>
    <property type="evidence" value="ECO:0007669"/>
    <property type="project" value="TreeGrafter"/>
</dbReference>
<dbReference type="Gramene" id="Psat05G0619000-T1">
    <property type="protein sequence ID" value="KAI5410948.1"/>
    <property type="gene ID" value="KIW84_056190"/>
</dbReference>
<dbReference type="Gene3D" id="3.40.50.10190">
    <property type="entry name" value="BRCT domain"/>
    <property type="match status" value="2"/>
</dbReference>
<feature type="region of interest" description="Disordered" evidence="1">
    <location>
        <begin position="771"/>
        <end position="799"/>
    </location>
</feature>
<evidence type="ECO:0000313" key="3">
    <source>
        <dbReference type="EMBL" id="KAI5410948.1"/>
    </source>
</evidence>
<dbReference type="Pfam" id="PF16589">
    <property type="entry name" value="BRCT_2"/>
    <property type="match status" value="1"/>
</dbReference>
<dbReference type="SUPFAM" id="SSF52113">
    <property type="entry name" value="BRCT domain"/>
    <property type="match status" value="2"/>
</dbReference>
<accession>A0A9D5AJC9</accession>
<name>A0A9D5AJC9_PEA</name>
<sequence length="1381" mass="153965">MAPSPENGIDVKGLNVLSREEGGYRSCHLFLSGGDASSLSVAPSPGNVFQFNLHLSSDVDSLFCPTQDLNQSHHAAAPSKALSLQLAQTSLDFRENVHSMMGSRACEPDALSSFIPEPMKKDSLKSLVDTIGSVRQQKEKSKVEYFKSDDISDAVELSIAASEALVIHDLVKMESVSETLSTETVLEIALRVKQARLEGLEDGFLSSSVESDCSDSLSDLNDFLMEDAYEDIGLSIGVSFEENLSNSATSHGKGVSGDENYNEGNGKHEDIVLTSKLAKFDYKSEQKKFQVNMEMEVQQNTDSPPHSFCAETVMDSDDPDLGAETVMDSDDPDLGAETVKDSDDPDLGAETVMDSDDPDLGAETVMDSDDPDLGANTPKHFVKDLPTSHEYKDDKTNDLSLNKTDGLAMADLTSINPQNSLNSSPFQTSENFKDKKNENWAAYLAPERFRSRWLGGWACKELDSSSLNQNNAKLNQNNAKCIPKFLVRQTSFLTESADIVPNERSRVVKHDPNRVRETSFLTDSADIVPDERLPVLKHDPKRPRETSFLTESADIVPNERSRVVKHDPNRVRETSFLTDSADIVPDERLPVLKHDPKRPRETSFLTEFADIVPDESSCVLKHDPKCAISSQLSMPCEVSHNKPDEDVLHSQDTVRCSNLSLIDPLCSVVPCSIASEHDYYKALMDKENDTKYFSPLVSDFEADNCQRNTTLDRRDEKIMSIIDGKDIPIITTEVVQQMSEKLTRVEHTCLKTYSMITPNQDVKQNFHLTPLSTNQSDGAAASLGTRVSESPSASKHVDENKNEVNNQHLIDQKSIIQITDDKSDELNASELTQKRRSPINLNHRSRHRLLGPKAAVNGVSIEQNINQYVVPETVVQHQPNNNPSKVQIECSKSVDGDVRVRKQVRFSDKVEELHQKRKLSKLESSHKCSSIRAKRQRVSKSLTTSAHRMRHPVINYCRGAVNEFIFRGIEFLLTGLPSQKERELEALIRSSGGVVLYDIPSPPNSKGKKSSTLSCLQLPIILCKKKLQTTKFLYGCAVGASILKVHWLTDCLASGTILLPEKYMILPTRDDMKWTRIGKAVHHINRKHIFEKVGIMLHGKHSFCTKFACIIKHGGGRAFKTLQWLVRSTDEESTLMGAIVVEEKATISRHLKSCALERNIPIMTSSWIIKSLYSGNLIPLSLTKENSMHSLQSVQVPEVRNNIDMSRDDMDNLCLNLYFTNTTYEPYDPRNSNQSYPSGGKSQSEMNLSIGSNGNYGLGSKYRTFGCQILEIFDFPRQLEATIICGAYDPRNSKATTTCGPYAPQNSSMGYPSNGKSQSEMAISIASKWDCGMECRYWTSECRTLEISNFPRQLEATTVMNRMILEIRVGVIPVVKRVSRK</sequence>
<dbReference type="PROSITE" id="PS50172">
    <property type="entry name" value="BRCT"/>
    <property type="match status" value="2"/>
</dbReference>
<dbReference type="GO" id="GO:0042393">
    <property type="term" value="F:histone binding"/>
    <property type="evidence" value="ECO:0007669"/>
    <property type="project" value="TreeGrafter"/>
</dbReference>
<dbReference type="InterPro" id="IPR001357">
    <property type="entry name" value="BRCT_dom"/>
</dbReference>
<dbReference type="Pfam" id="PF18428">
    <property type="entry name" value="BRCT_3"/>
    <property type="match status" value="1"/>
</dbReference>
<reference evidence="3 4" key="1">
    <citation type="journal article" date="2022" name="Nat. Genet.">
        <title>Improved pea reference genome and pan-genome highlight genomic features and evolutionary characteristics.</title>
        <authorList>
            <person name="Yang T."/>
            <person name="Liu R."/>
            <person name="Luo Y."/>
            <person name="Hu S."/>
            <person name="Wang D."/>
            <person name="Wang C."/>
            <person name="Pandey M.K."/>
            <person name="Ge S."/>
            <person name="Xu Q."/>
            <person name="Li N."/>
            <person name="Li G."/>
            <person name="Huang Y."/>
            <person name="Saxena R.K."/>
            <person name="Ji Y."/>
            <person name="Li M."/>
            <person name="Yan X."/>
            <person name="He Y."/>
            <person name="Liu Y."/>
            <person name="Wang X."/>
            <person name="Xiang C."/>
            <person name="Varshney R.K."/>
            <person name="Ding H."/>
            <person name="Gao S."/>
            <person name="Zong X."/>
        </authorList>
    </citation>
    <scope>NUCLEOTIDE SEQUENCE [LARGE SCALE GENOMIC DNA]</scope>
    <source>
        <strain evidence="3 4">cv. Zhongwan 6</strain>
    </source>
</reference>
<dbReference type="Proteomes" id="UP001058974">
    <property type="component" value="Chromosome 5"/>
</dbReference>
<evidence type="ECO:0000259" key="2">
    <source>
        <dbReference type="PROSITE" id="PS50172"/>
    </source>
</evidence>
<feature type="compositionally biased region" description="Acidic residues" evidence="1">
    <location>
        <begin position="343"/>
        <end position="372"/>
    </location>
</feature>
<protein>
    <recommendedName>
        <fullName evidence="2">BRCT domain-containing protein</fullName>
    </recommendedName>
</protein>
<feature type="region of interest" description="Disordered" evidence="1">
    <location>
        <begin position="247"/>
        <end position="266"/>
    </location>
</feature>
<comment type="caution">
    <text evidence="3">The sequence shown here is derived from an EMBL/GenBank/DDBJ whole genome shotgun (WGS) entry which is preliminary data.</text>
</comment>